<dbReference type="OrthoDB" id="2963168at2759"/>
<evidence type="ECO:0000313" key="2">
    <source>
        <dbReference type="Proteomes" id="UP000247233"/>
    </source>
</evidence>
<reference evidence="1 2" key="1">
    <citation type="submission" date="2016-12" db="EMBL/GenBank/DDBJ databases">
        <title>The genomes of Aspergillus section Nigri reveals drivers in fungal speciation.</title>
        <authorList>
            <consortium name="DOE Joint Genome Institute"/>
            <person name="Vesth T.C."/>
            <person name="Nybo J."/>
            <person name="Theobald S."/>
            <person name="Brandl J."/>
            <person name="Frisvad J.C."/>
            <person name="Nielsen K.F."/>
            <person name="Lyhne E.K."/>
            <person name="Kogle M.E."/>
            <person name="Kuo A."/>
            <person name="Riley R."/>
            <person name="Clum A."/>
            <person name="Nolan M."/>
            <person name="Lipzen A."/>
            <person name="Salamov A."/>
            <person name="Henrissat B."/>
            <person name="Wiebenga A."/>
            <person name="De Vries R.P."/>
            <person name="Grigoriev I.V."/>
            <person name="Mortensen U.H."/>
            <person name="Andersen M.R."/>
            <person name="Baker S.E."/>
        </authorList>
    </citation>
    <scope>NUCLEOTIDE SEQUENCE [LARGE SCALE GENOMIC DNA]</scope>
    <source>
        <strain evidence="1 2">CBS 117.55</strain>
    </source>
</reference>
<dbReference type="GeneID" id="37069061"/>
<accession>A0A317VJU7</accession>
<dbReference type="PANTHER" id="PTHR14187">
    <property type="entry name" value="ALPHA KINASE/ELONGATION FACTOR 2 KINASE"/>
    <property type="match status" value="1"/>
</dbReference>
<keyword evidence="2" id="KW-1185">Reference proteome</keyword>
<proteinExistence type="predicted"/>
<sequence>MAASSTGRTIVVAVDFGTTFSGIAWAQTSNSTTESYDGMTSEKVPSEVSYEYTKSGPKCLWGFQILDNMPRHQWIKLGLAPDQKLGLGTRISSSYGDCRRISLPYHSTPADVVTDYLRSLQEHLSVILKSKIGTSLDSTSLSFGGASKIRIISEPEAAAIHSLSASSPHGLEVGDTIVLCDAGGGTVDLITYSIIELVPNMRLKEEAPGAGALCGSTSLNRRFEELLNNRLSSLPEWDRDTLDEAMQRFENVGKRTFSGNVQDDFIVPVPGIADDETIGVRRGRLRVTGRDMQQLFLPVLQEVKGLVSDQITTSDGKVTAIFLVGSFGQSPYLRKYLRDAFSPDIQVMAHVDGWTAVVRGALAKTLGAISPLAVQSFWSEIYGHYRISVMHWFICKVEHDCRFGNKLWFSMARLIPYETFSMRMRLLVNSLLCILTAVSDEYPFAL</sequence>
<dbReference type="CDD" id="cd10170">
    <property type="entry name" value="ASKHA_NBD_HSP70"/>
    <property type="match status" value="1"/>
</dbReference>
<dbReference type="SUPFAM" id="SSF53067">
    <property type="entry name" value="Actin-like ATPase domain"/>
    <property type="match status" value="2"/>
</dbReference>
<dbReference type="RefSeq" id="XP_025396900.1">
    <property type="nucleotide sequence ID" value="XM_025546824.1"/>
</dbReference>
<dbReference type="PANTHER" id="PTHR14187:SF82">
    <property type="entry name" value="FAMILY CHAPERONE, PUTATIVE (AFU_ORTHOLOGUE AFUA_7G08575)-RELATED"/>
    <property type="match status" value="1"/>
</dbReference>
<comment type="caution">
    <text evidence="1">The sequence shown here is derived from an EMBL/GenBank/DDBJ whole genome shotgun (WGS) entry which is preliminary data.</text>
</comment>
<gene>
    <name evidence="1" type="ORF">BO70DRAFT_398947</name>
</gene>
<dbReference type="EMBL" id="MSFL01000024">
    <property type="protein sequence ID" value="PWY73729.1"/>
    <property type="molecule type" value="Genomic_DNA"/>
</dbReference>
<organism evidence="1 2">
    <name type="scientific">Aspergillus heteromorphus CBS 117.55</name>
    <dbReference type="NCBI Taxonomy" id="1448321"/>
    <lineage>
        <taxon>Eukaryota</taxon>
        <taxon>Fungi</taxon>
        <taxon>Dikarya</taxon>
        <taxon>Ascomycota</taxon>
        <taxon>Pezizomycotina</taxon>
        <taxon>Eurotiomycetes</taxon>
        <taxon>Eurotiomycetidae</taxon>
        <taxon>Eurotiales</taxon>
        <taxon>Aspergillaceae</taxon>
        <taxon>Aspergillus</taxon>
        <taxon>Aspergillus subgen. Circumdati</taxon>
    </lineage>
</organism>
<dbReference type="VEuPathDB" id="FungiDB:BO70DRAFT_398947"/>
<name>A0A317VJU7_9EURO</name>
<dbReference type="Gene3D" id="3.30.420.40">
    <property type="match status" value="3"/>
</dbReference>
<protein>
    <recommendedName>
        <fullName evidence="3">Actin-like ATPase domain-containing protein</fullName>
    </recommendedName>
</protein>
<dbReference type="Proteomes" id="UP000247233">
    <property type="component" value="Unassembled WGS sequence"/>
</dbReference>
<dbReference type="InterPro" id="IPR043129">
    <property type="entry name" value="ATPase_NBD"/>
</dbReference>
<dbReference type="STRING" id="1448321.A0A317VJU7"/>
<dbReference type="Gene3D" id="3.90.640.10">
    <property type="entry name" value="Actin, Chain A, domain 4"/>
    <property type="match status" value="1"/>
</dbReference>
<dbReference type="AlphaFoldDB" id="A0A317VJU7"/>
<evidence type="ECO:0008006" key="3">
    <source>
        <dbReference type="Google" id="ProtNLM"/>
    </source>
</evidence>
<evidence type="ECO:0000313" key="1">
    <source>
        <dbReference type="EMBL" id="PWY73729.1"/>
    </source>
</evidence>